<organism evidence="1 2">
    <name type="scientific">Bacillus cereus</name>
    <dbReference type="NCBI Taxonomy" id="1396"/>
    <lineage>
        <taxon>Bacteria</taxon>
        <taxon>Bacillati</taxon>
        <taxon>Bacillota</taxon>
        <taxon>Bacilli</taxon>
        <taxon>Bacillales</taxon>
        <taxon>Bacillaceae</taxon>
        <taxon>Bacillus</taxon>
        <taxon>Bacillus cereus group</taxon>
    </lineage>
</organism>
<dbReference type="AlphaFoldDB" id="A0A9X6GC60"/>
<name>A0A9X6GC60_BACCE</name>
<dbReference type="RefSeq" id="WP_078188236.1">
    <property type="nucleotide sequence ID" value="NZ_MUAU01000441.1"/>
</dbReference>
<reference evidence="1 2" key="1">
    <citation type="submission" date="2017-01" db="EMBL/GenBank/DDBJ databases">
        <title>Bacillus cereus isolates.</title>
        <authorList>
            <person name="Beno S.M."/>
        </authorList>
    </citation>
    <scope>NUCLEOTIDE SEQUENCE [LARGE SCALE GENOMIC DNA]</scope>
    <source>
        <strain evidence="1 2">FSL K6-1030</strain>
    </source>
</reference>
<accession>A0A9X6GC60</accession>
<comment type="caution">
    <text evidence="1">The sequence shown here is derived from an EMBL/GenBank/DDBJ whole genome shotgun (WGS) entry which is preliminary data.</text>
</comment>
<dbReference type="EMBL" id="MUAU01000441">
    <property type="protein sequence ID" value="OOR67375.1"/>
    <property type="molecule type" value="Genomic_DNA"/>
</dbReference>
<dbReference type="Proteomes" id="UP000190641">
    <property type="component" value="Unassembled WGS sequence"/>
</dbReference>
<evidence type="ECO:0000313" key="1">
    <source>
        <dbReference type="EMBL" id="OOR67375.1"/>
    </source>
</evidence>
<evidence type="ECO:0000313" key="2">
    <source>
        <dbReference type="Proteomes" id="UP000190641"/>
    </source>
</evidence>
<protein>
    <submittedName>
        <fullName evidence="1">Helix-turn-helix domain containing protein</fullName>
    </submittedName>
</protein>
<feature type="non-terminal residue" evidence="1">
    <location>
        <position position="81"/>
    </location>
</feature>
<sequence>MGKRMTELQLENYTMAAQNRKYRKSERRKLYIALEELDMFWDEDDVWRVQEAWNNNESVFAIGQRIERDPDEVALLLMDLA</sequence>
<proteinExistence type="predicted"/>
<gene>
    <name evidence="1" type="ORF">BLX06_35205</name>
</gene>